<evidence type="ECO:0000313" key="2">
    <source>
        <dbReference type="Proteomes" id="UP000598174"/>
    </source>
</evidence>
<dbReference type="Proteomes" id="UP000598174">
    <property type="component" value="Unassembled WGS sequence"/>
</dbReference>
<dbReference type="EMBL" id="BOMM01000081">
    <property type="protein sequence ID" value="GIE16282.1"/>
    <property type="molecule type" value="Genomic_DNA"/>
</dbReference>
<dbReference type="AlphaFoldDB" id="A0A919JAI7"/>
<keyword evidence="2" id="KW-1185">Reference proteome</keyword>
<sequence length="74" mass="8199">MPVTAKVTCQHKNESGDGEQRQVIVTFVPDYADGRNKEWSLYTPSLSLSMTLKGAVADQFEAGKAYTLTFEPED</sequence>
<comment type="caution">
    <text evidence="1">The sequence shown here is derived from an EMBL/GenBank/DDBJ whole genome shotgun (WGS) entry which is preliminary data.</text>
</comment>
<gene>
    <name evidence="1" type="ORF">Afe05nite_81220</name>
</gene>
<reference evidence="1" key="1">
    <citation type="submission" date="2021-01" db="EMBL/GenBank/DDBJ databases">
        <title>Whole genome shotgun sequence of Actinoplanes ferrugineus NBRC 15555.</title>
        <authorList>
            <person name="Komaki H."/>
            <person name="Tamura T."/>
        </authorList>
    </citation>
    <scope>NUCLEOTIDE SEQUENCE</scope>
    <source>
        <strain evidence="1">NBRC 15555</strain>
    </source>
</reference>
<protein>
    <submittedName>
        <fullName evidence="1">Uncharacterized protein</fullName>
    </submittedName>
</protein>
<organism evidence="1 2">
    <name type="scientific">Paractinoplanes ferrugineus</name>
    <dbReference type="NCBI Taxonomy" id="113564"/>
    <lineage>
        <taxon>Bacteria</taxon>
        <taxon>Bacillati</taxon>
        <taxon>Actinomycetota</taxon>
        <taxon>Actinomycetes</taxon>
        <taxon>Micromonosporales</taxon>
        <taxon>Micromonosporaceae</taxon>
        <taxon>Paractinoplanes</taxon>
    </lineage>
</organism>
<proteinExistence type="predicted"/>
<dbReference type="RefSeq" id="WP_203822623.1">
    <property type="nucleotide sequence ID" value="NZ_BAAABP010000005.1"/>
</dbReference>
<evidence type="ECO:0000313" key="1">
    <source>
        <dbReference type="EMBL" id="GIE16282.1"/>
    </source>
</evidence>
<name>A0A919JAI7_9ACTN</name>
<accession>A0A919JAI7</accession>